<dbReference type="AlphaFoldDB" id="A0AAQ3SSE7"/>
<dbReference type="InterPro" id="IPR055290">
    <property type="entry name" value="At3g26010-like"/>
</dbReference>
<accession>A0AAQ3SSE7</accession>
<dbReference type="InterPro" id="IPR036047">
    <property type="entry name" value="F-box-like_dom_sf"/>
</dbReference>
<dbReference type="EMBL" id="CP144746">
    <property type="protein sequence ID" value="WVZ59903.1"/>
    <property type="molecule type" value="Genomic_DNA"/>
</dbReference>
<dbReference type="NCBIfam" id="TIGR01640">
    <property type="entry name" value="F_box_assoc_1"/>
    <property type="match status" value="1"/>
</dbReference>
<dbReference type="SUPFAM" id="SSF81383">
    <property type="entry name" value="F-box domain"/>
    <property type="match status" value="1"/>
</dbReference>
<organism evidence="2 3">
    <name type="scientific">Paspalum notatum var. saurae</name>
    <dbReference type="NCBI Taxonomy" id="547442"/>
    <lineage>
        <taxon>Eukaryota</taxon>
        <taxon>Viridiplantae</taxon>
        <taxon>Streptophyta</taxon>
        <taxon>Embryophyta</taxon>
        <taxon>Tracheophyta</taxon>
        <taxon>Spermatophyta</taxon>
        <taxon>Magnoliopsida</taxon>
        <taxon>Liliopsida</taxon>
        <taxon>Poales</taxon>
        <taxon>Poaceae</taxon>
        <taxon>PACMAD clade</taxon>
        <taxon>Panicoideae</taxon>
        <taxon>Andropogonodae</taxon>
        <taxon>Paspaleae</taxon>
        <taxon>Paspalinae</taxon>
        <taxon>Paspalum</taxon>
    </lineage>
</organism>
<reference evidence="2 3" key="1">
    <citation type="submission" date="2024-02" db="EMBL/GenBank/DDBJ databases">
        <title>High-quality chromosome-scale genome assembly of Pensacola bahiagrass (Paspalum notatum Flugge var. saurae).</title>
        <authorList>
            <person name="Vega J.M."/>
            <person name="Podio M."/>
            <person name="Orjuela J."/>
            <person name="Siena L.A."/>
            <person name="Pessino S.C."/>
            <person name="Combes M.C."/>
            <person name="Mariac C."/>
            <person name="Albertini E."/>
            <person name="Pupilli F."/>
            <person name="Ortiz J.P.A."/>
            <person name="Leblanc O."/>
        </authorList>
    </citation>
    <scope>NUCLEOTIDE SEQUENCE [LARGE SCALE GENOMIC DNA]</scope>
    <source>
        <strain evidence="2">R1</strain>
        <tissue evidence="2">Leaf</tissue>
    </source>
</reference>
<dbReference type="InterPro" id="IPR001810">
    <property type="entry name" value="F-box_dom"/>
</dbReference>
<dbReference type="PANTHER" id="PTHR35546">
    <property type="entry name" value="F-BOX PROTEIN INTERACTION DOMAIN PROTEIN-RELATED"/>
    <property type="match status" value="1"/>
</dbReference>
<dbReference type="Pfam" id="PF00646">
    <property type="entry name" value="F-box"/>
    <property type="match status" value="1"/>
</dbReference>
<evidence type="ECO:0000313" key="3">
    <source>
        <dbReference type="Proteomes" id="UP001341281"/>
    </source>
</evidence>
<sequence length="505" mass="57040">RTFPVPHSHSIESDLHGPRRRRTRCTQAFAAAPFASCRRSTTLSPISVPRRRLRAIEMATGSRRKTRNNPTASLTDDLLVEILSRLPVKSLCRFKCVSQHWRAFISHPDHRRSLPQTLAGVFYRTKDRTRFPREARHFSNVSAFRGPPLICPSLSFFPGHERISLILDSCNGLLLCRLRSDSESSPSSQDASFRYLVCNPATESWVVLPDSGCATELRVTRLGFDPSISLDFHVFEFVDNADGYVDGVQIYSCKTAAWSYRESQWNNRTSLFSDDTRSVFLNGFLHLVVVQSGIVAVDVEGQTCWMLPRPDYGVSRWKPGFLGQYQGQLCYINGCHRTTDLSIWVLKDYTLDKWTLKHCVSVEKLCGMVSPSGRRFYHVITVHPQCNLILYVAGLGNMLMAYHIDCEKAWPIGILGSNCQPCYIPYTPFYLDSLTNRHSYIRSESFGFNVDRLGLQMRRRDASRFSRSSTSAEDSGGVATFLTGAAEFLQGAEATLVESDIKPQT</sequence>
<keyword evidence="3" id="KW-1185">Reference proteome</keyword>
<proteinExistence type="predicted"/>
<dbReference type="InterPro" id="IPR013187">
    <property type="entry name" value="F-box-assoc_dom_typ3"/>
</dbReference>
<dbReference type="CDD" id="cd22157">
    <property type="entry name" value="F-box_AtFBW1-like"/>
    <property type="match status" value="1"/>
</dbReference>
<feature type="non-terminal residue" evidence="2">
    <location>
        <position position="1"/>
    </location>
</feature>
<feature type="non-terminal residue" evidence="2">
    <location>
        <position position="505"/>
    </location>
</feature>
<dbReference type="Proteomes" id="UP001341281">
    <property type="component" value="Chromosome 02"/>
</dbReference>
<name>A0AAQ3SSE7_PASNO</name>
<dbReference type="SMART" id="SM00256">
    <property type="entry name" value="FBOX"/>
    <property type="match status" value="1"/>
</dbReference>
<gene>
    <name evidence="2" type="ORF">U9M48_009988</name>
</gene>
<evidence type="ECO:0000259" key="1">
    <source>
        <dbReference type="SMART" id="SM00256"/>
    </source>
</evidence>
<protein>
    <recommendedName>
        <fullName evidence="1">F-box domain-containing protein</fullName>
    </recommendedName>
</protein>
<dbReference type="InterPro" id="IPR017451">
    <property type="entry name" value="F-box-assoc_interact_dom"/>
</dbReference>
<dbReference type="PANTHER" id="PTHR35546:SF80">
    <property type="entry name" value="F-BOX DOMAIN CONTAINING PROTEIN EXPRESSED"/>
    <property type="match status" value="1"/>
</dbReference>
<feature type="domain" description="F-box" evidence="1">
    <location>
        <begin position="74"/>
        <end position="114"/>
    </location>
</feature>
<dbReference type="Gene3D" id="1.20.1280.50">
    <property type="match status" value="1"/>
</dbReference>
<dbReference type="Pfam" id="PF08268">
    <property type="entry name" value="FBA_3"/>
    <property type="match status" value="1"/>
</dbReference>
<evidence type="ECO:0000313" key="2">
    <source>
        <dbReference type="EMBL" id="WVZ59903.1"/>
    </source>
</evidence>